<keyword evidence="1" id="KW-0808">Transferase</keyword>
<dbReference type="InterPro" id="IPR029063">
    <property type="entry name" value="SAM-dependent_MTases_sf"/>
</dbReference>
<evidence type="ECO:0000313" key="2">
    <source>
        <dbReference type="Proteomes" id="UP000569329"/>
    </source>
</evidence>
<dbReference type="AlphaFoldDB" id="A0A839E6D7"/>
<keyword evidence="1" id="KW-0489">Methyltransferase</keyword>
<dbReference type="GO" id="GO:0008168">
    <property type="term" value="F:methyltransferase activity"/>
    <property type="evidence" value="ECO:0007669"/>
    <property type="project" value="UniProtKB-KW"/>
</dbReference>
<keyword evidence="2" id="KW-1185">Reference proteome</keyword>
<dbReference type="EMBL" id="JACGWZ010000007">
    <property type="protein sequence ID" value="MBA8827267.1"/>
    <property type="molecule type" value="Genomic_DNA"/>
</dbReference>
<reference evidence="1 2" key="1">
    <citation type="submission" date="2020-07" db="EMBL/GenBank/DDBJ databases">
        <title>Sequencing the genomes of 1000 actinobacteria strains.</title>
        <authorList>
            <person name="Klenk H.-P."/>
        </authorList>
    </citation>
    <scope>NUCLEOTIDE SEQUENCE [LARGE SCALE GENOMIC DNA]</scope>
    <source>
        <strain evidence="1 2">DSM 45975</strain>
    </source>
</reference>
<gene>
    <name evidence="1" type="ORF">FHX42_004651</name>
</gene>
<dbReference type="CDD" id="cd02440">
    <property type="entry name" value="AdoMet_MTases"/>
    <property type="match status" value="1"/>
</dbReference>
<comment type="caution">
    <text evidence="1">The sequence shown here is derived from an EMBL/GenBank/DDBJ whole genome shotgun (WGS) entry which is preliminary data.</text>
</comment>
<dbReference type="GO" id="GO:0032259">
    <property type="term" value="P:methylation"/>
    <property type="evidence" value="ECO:0007669"/>
    <property type="project" value="UniProtKB-KW"/>
</dbReference>
<organism evidence="1 2">
    <name type="scientific">Halosaccharopolyspora lacisalsi</name>
    <dbReference type="NCBI Taxonomy" id="1000566"/>
    <lineage>
        <taxon>Bacteria</taxon>
        <taxon>Bacillati</taxon>
        <taxon>Actinomycetota</taxon>
        <taxon>Actinomycetes</taxon>
        <taxon>Pseudonocardiales</taxon>
        <taxon>Pseudonocardiaceae</taxon>
        <taxon>Halosaccharopolyspora</taxon>
    </lineage>
</organism>
<accession>A0A839E6D7</accession>
<dbReference type="Pfam" id="PF13489">
    <property type="entry name" value="Methyltransf_23"/>
    <property type="match status" value="1"/>
</dbReference>
<evidence type="ECO:0000313" key="1">
    <source>
        <dbReference type="EMBL" id="MBA8827267.1"/>
    </source>
</evidence>
<dbReference type="RefSeq" id="WP_182546432.1">
    <property type="nucleotide sequence ID" value="NZ_JACGWZ010000007.1"/>
</dbReference>
<dbReference type="Gene3D" id="3.40.50.150">
    <property type="entry name" value="Vaccinia Virus protein VP39"/>
    <property type="match status" value="1"/>
</dbReference>
<protein>
    <submittedName>
        <fullName evidence="1">2-polyprenyl-3-methyl-5-hydroxy-6-metoxy-1, 4-benzoquinol methylase</fullName>
    </submittedName>
</protein>
<proteinExistence type="predicted"/>
<dbReference type="Proteomes" id="UP000569329">
    <property type="component" value="Unassembled WGS sequence"/>
</dbReference>
<name>A0A839E6D7_9PSEU</name>
<sequence length="248" mass="28035">MDFDTLRERALTFREWLLARKDAIAPTGFDWYPYDTMASVLHLDTLLSEPNRSVFGSVAGGRVADIGAADGDLGFFLEAELGCRVDLIDNAQPNFNKLAGAGRLVDELDSECRVHDVDLDSQFSLPAEHYDAVLMLGLLYHLKNPFYVMETLARRSALCFVSTRIAQVTPDHRSRLEQQPVAYLLDPSEANNDDTNYWIFSRQGLVRLFERTGWEVADLVTVGCRQDSDPSRQDRDERAFALLRSRIA</sequence>
<dbReference type="SUPFAM" id="SSF53335">
    <property type="entry name" value="S-adenosyl-L-methionine-dependent methyltransferases"/>
    <property type="match status" value="1"/>
</dbReference>